<dbReference type="RefSeq" id="YP_010077847.1">
    <property type="nucleotide sequence ID" value="NC_054952.1"/>
</dbReference>
<evidence type="ECO:0000313" key="2">
    <source>
        <dbReference type="EMBL" id="AKO61654.1"/>
    </source>
</evidence>
<proteinExistence type="predicted"/>
<reference evidence="2 3" key="1">
    <citation type="submission" date="2015-05" db="EMBL/GenBank/DDBJ databases">
        <authorList>
            <person name="Liu X."/>
            <person name="Tong Y."/>
            <person name="Huang Y."/>
            <person name="Fan H."/>
            <person name="An X."/>
            <person name="Mi Z."/>
            <person name="Zhang Z."/>
        </authorList>
    </citation>
    <scope>NUCLEOTIDE SEQUENCE [LARGE SCALE GENOMIC DNA]</scope>
</reference>
<protein>
    <submittedName>
        <fullName evidence="2">Neck protein</fullName>
    </submittedName>
</protein>
<dbReference type="KEGG" id="vg:65066763"/>
<feature type="coiled-coil region" evidence="1">
    <location>
        <begin position="219"/>
        <end position="246"/>
    </location>
</feature>
<keyword evidence="1" id="KW-0175">Coiled coil</keyword>
<accession>A0A0H4ITM0</accession>
<organism evidence="2 3">
    <name type="scientific">Stenotrophomonas phage IME-SM1</name>
    <dbReference type="NCBI Taxonomy" id="1654717"/>
    <lineage>
        <taxon>Viruses</taxon>
        <taxon>Duplodnaviria</taxon>
        <taxon>Heunggongvirae</taxon>
        <taxon>Uroviricota</taxon>
        <taxon>Caudoviricetes</taxon>
        <taxon>Menderavirus</taxon>
        <taxon>Menderavirus IMESM1</taxon>
    </lineage>
</organism>
<evidence type="ECO:0000256" key="1">
    <source>
        <dbReference type="SAM" id="Coils"/>
    </source>
</evidence>
<dbReference type="Proteomes" id="UP000224291">
    <property type="component" value="Segment"/>
</dbReference>
<dbReference type="EMBL" id="KR560069">
    <property type="protein sequence ID" value="AKO61654.1"/>
    <property type="molecule type" value="Genomic_DNA"/>
</dbReference>
<evidence type="ECO:0000313" key="3">
    <source>
        <dbReference type="Proteomes" id="UP000224291"/>
    </source>
</evidence>
<sequence length="253" mass="28869">MARISSREDLKQYALRDLGAPLLLINVDDQQLEDRIDDALDLFHEYHFYGTERVYLHHQLTQDDINNQEIVLPDGVMSVLDVLRQGVGDGGGGNGIATINLQYQMYLTDVMNVRKIMMGGLSSFYITQSYLNTIADTFGQPDRLTFNMHNDRLKLLTDWSLMTVGSWVAIECYRAINPDDVGAVYNNRWLKKYTCALFRKQWGQNLIKFGNAQLPGGITTNGEAILQQAITEVKELEEELQNNYQDPVDFFMA</sequence>
<dbReference type="GeneID" id="65066763"/>
<name>A0A0H4ITM0_9CAUD</name>
<keyword evidence="3" id="KW-1185">Reference proteome</keyword>